<name>A0AAD5R8A2_PARTN</name>
<protein>
    <submittedName>
        <fullName evidence="1">Uncharacterized protein</fullName>
    </submittedName>
</protein>
<feature type="non-terminal residue" evidence="1">
    <location>
        <position position="58"/>
    </location>
</feature>
<dbReference type="AlphaFoldDB" id="A0AAD5R8A2"/>
<gene>
    <name evidence="1" type="ORF">KIN20_033240</name>
</gene>
<dbReference type="EMBL" id="JAHQIW010006962">
    <property type="protein sequence ID" value="KAJ1371311.1"/>
    <property type="molecule type" value="Genomic_DNA"/>
</dbReference>
<reference evidence="1" key="1">
    <citation type="submission" date="2021-06" db="EMBL/GenBank/DDBJ databases">
        <title>Parelaphostrongylus tenuis whole genome reference sequence.</title>
        <authorList>
            <person name="Garwood T.J."/>
            <person name="Larsen P.A."/>
            <person name="Fountain-Jones N.M."/>
            <person name="Garbe J.R."/>
            <person name="Macchietto M.G."/>
            <person name="Kania S.A."/>
            <person name="Gerhold R.W."/>
            <person name="Richards J.E."/>
            <person name="Wolf T.M."/>
        </authorList>
    </citation>
    <scope>NUCLEOTIDE SEQUENCE</scope>
    <source>
        <strain evidence="1">MNPRO001-30</strain>
        <tissue evidence="1">Meninges</tissue>
    </source>
</reference>
<proteinExistence type="predicted"/>
<feature type="non-terminal residue" evidence="1">
    <location>
        <position position="1"/>
    </location>
</feature>
<keyword evidence="2" id="KW-1185">Reference proteome</keyword>
<sequence length="58" mass="6788">EWKVLLTTLPCHYSTEKKIVTLHMKLQWQKVLLSYHLTRSGIRARSLVRRSSPPGKQS</sequence>
<organism evidence="1 2">
    <name type="scientific">Parelaphostrongylus tenuis</name>
    <name type="common">Meningeal worm</name>
    <dbReference type="NCBI Taxonomy" id="148309"/>
    <lineage>
        <taxon>Eukaryota</taxon>
        <taxon>Metazoa</taxon>
        <taxon>Ecdysozoa</taxon>
        <taxon>Nematoda</taxon>
        <taxon>Chromadorea</taxon>
        <taxon>Rhabditida</taxon>
        <taxon>Rhabditina</taxon>
        <taxon>Rhabditomorpha</taxon>
        <taxon>Strongyloidea</taxon>
        <taxon>Metastrongylidae</taxon>
        <taxon>Parelaphostrongylus</taxon>
    </lineage>
</organism>
<dbReference type="Proteomes" id="UP001196413">
    <property type="component" value="Unassembled WGS sequence"/>
</dbReference>
<accession>A0AAD5R8A2</accession>
<evidence type="ECO:0000313" key="2">
    <source>
        <dbReference type="Proteomes" id="UP001196413"/>
    </source>
</evidence>
<comment type="caution">
    <text evidence="1">The sequence shown here is derived from an EMBL/GenBank/DDBJ whole genome shotgun (WGS) entry which is preliminary data.</text>
</comment>
<evidence type="ECO:0000313" key="1">
    <source>
        <dbReference type="EMBL" id="KAJ1371311.1"/>
    </source>
</evidence>